<dbReference type="CDD" id="cd01555">
    <property type="entry name" value="UdpNAET"/>
    <property type="match status" value="1"/>
</dbReference>
<dbReference type="PANTHER" id="PTHR43783:SF1">
    <property type="entry name" value="UDP-N-ACETYLGLUCOSAMINE 1-CARBOXYVINYLTRANSFERASE"/>
    <property type="match status" value="1"/>
</dbReference>
<keyword evidence="7" id="KW-0573">Peptidoglycan synthesis</keyword>
<evidence type="ECO:0000256" key="9">
    <source>
        <dbReference type="ARBA" id="ARBA00023316"/>
    </source>
</evidence>
<dbReference type="GO" id="GO:0009252">
    <property type="term" value="P:peptidoglycan biosynthetic process"/>
    <property type="evidence" value="ECO:0007669"/>
    <property type="project" value="UniProtKB-UniRule"/>
</dbReference>
<evidence type="ECO:0000256" key="2">
    <source>
        <dbReference type="ARBA" id="ARBA00004752"/>
    </source>
</evidence>
<dbReference type="InterPro" id="IPR036968">
    <property type="entry name" value="Enolpyruvate_Tfrase_sf"/>
</dbReference>
<accession>A0A1F6C535</accession>
<keyword evidence="8" id="KW-0131">Cell cycle</keyword>
<dbReference type="EMBL" id="MFKP01000014">
    <property type="protein sequence ID" value="OGG44294.1"/>
    <property type="molecule type" value="Genomic_DNA"/>
</dbReference>
<evidence type="ECO:0000313" key="16">
    <source>
        <dbReference type="EMBL" id="OGG44294.1"/>
    </source>
</evidence>
<comment type="caution">
    <text evidence="16">The sequence shown here is derived from an EMBL/GenBank/DDBJ whole genome shotgun (WGS) entry which is preliminary data.</text>
</comment>
<evidence type="ECO:0000256" key="14">
    <source>
        <dbReference type="NCBIfam" id="TIGR01072"/>
    </source>
</evidence>
<dbReference type="GO" id="GO:0008360">
    <property type="term" value="P:regulation of cell shape"/>
    <property type="evidence" value="ECO:0007669"/>
    <property type="project" value="UniProtKB-KW"/>
</dbReference>
<sequence length="422" mass="44539">MGDSFVIDGLAGEKRLTGTIAVGGSKNALLSVMAAAMLVDGESHFENVPHIADLESMSRLLEGLGAYATHRGNTLSINAKELTSAVFEQSAAKSLRASILLVGPVLARLHHVSFPHPGGDVIGERPIDIFLSAFEKLGATCTQTADTYSISAQNGLSGGTIFFRMVSVTATETLMMAATAANGPVILKNCAVEPEVVATAEFLKLCGASIEGAGTPTIHIRPSSLMPPSSAFRIIPDRIEAASFLALGALAARDLTVTNLDISHLDAVLDVLERMGVPFSTSKDAVRVEAPDYLHPVRLRTHEYPGFPTDAQAPTMVLLTQAEGESDVIESVFDGRLNYTSELVRMGANITLVSPHRANIRGKTPLHAANIESPDLRAGLAFVLAAILAEGTSKVGGAHLVDRGYEAIEKRLSDVGVSIRRA</sequence>
<dbReference type="EC" id="2.5.1.7" evidence="11 14"/>
<evidence type="ECO:0000256" key="11">
    <source>
        <dbReference type="ARBA" id="ARBA00039108"/>
    </source>
</evidence>
<evidence type="ECO:0000256" key="1">
    <source>
        <dbReference type="ARBA" id="ARBA00004496"/>
    </source>
</evidence>
<gene>
    <name evidence="16" type="ORF">A2841_02860</name>
</gene>
<evidence type="ECO:0000256" key="13">
    <source>
        <dbReference type="ARBA" id="ARBA00047527"/>
    </source>
</evidence>
<dbReference type="InterPro" id="IPR050068">
    <property type="entry name" value="MurA_subfamily"/>
</dbReference>
<dbReference type="InterPro" id="IPR005750">
    <property type="entry name" value="UDP_GlcNAc_COvinyl_MurA"/>
</dbReference>
<comment type="pathway">
    <text evidence="2">Cell wall biogenesis; peptidoglycan biosynthesis.</text>
</comment>
<dbReference type="AlphaFoldDB" id="A0A1F6C535"/>
<feature type="domain" description="Enolpyruvate transferase" evidence="15">
    <location>
        <begin position="12"/>
        <end position="412"/>
    </location>
</feature>
<evidence type="ECO:0000256" key="7">
    <source>
        <dbReference type="ARBA" id="ARBA00022984"/>
    </source>
</evidence>
<dbReference type="GO" id="GO:0005737">
    <property type="term" value="C:cytoplasm"/>
    <property type="evidence" value="ECO:0007669"/>
    <property type="project" value="UniProtKB-SubCell"/>
</dbReference>
<dbReference type="InterPro" id="IPR001986">
    <property type="entry name" value="Enolpyruvate_Tfrase_dom"/>
</dbReference>
<comment type="catalytic activity">
    <reaction evidence="13">
        <text>phosphoenolpyruvate + UDP-N-acetyl-alpha-D-glucosamine = UDP-N-acetyl-3-O-(1-carboxyvinyl)-alpha-D-glucosamine + phosphate</text>
        <dbReference type="Rhea" id="RHEA:18681"/>
        <dbReference type="ChEBI" id="CHEBI:43474"/>
        <dbReference type="ChEBI" id="CHEBI:57705"/>
        <dbReference type="ChEBI" id="CHEBI:58702"/>
        <dbReference type="ChEBI" id="CHEBI:68483"/>
        <dbReference type="EC" id="2.5.1.7"/>
    </reaction>
</comment>
<reference evidence="16 17" key="1">
    <citation type="journal article" date="2016" name="Nat. Commun.">
        <title>Thousands of microbial genomes shed light on interconnected biogeochemical processes in an aquifer system.</title>
        <authorList>
            <person name="Anantharaman K."/>
            <person name="Brown C.T."/>
            <person name="Hug L.A."/>
            <person name="Sharon I."/>
            <person name="Castelle C.J."/>
            <person name="Probst A.J."/>
            <person name="Thomas B.C."/>
            <person name="Singh A."/>
            <person name="Wilkins M.J."/>
            <person name="Karaoz U."/>
            <person name="Brodie E.L."/>
            <person name="Williams K.H."/>
            <person name="Hubbard S.S."/>
            <person name="Banfield J.F."/>
        </authorList>
    </citation>
    <scope>NUCLEOTIDE SEQUENCE [LARGE SCALE GENOMIC DNA]</scope>
</reference>
<evidence type="ECO:0000256" key="4">
    <source>
        <dbReference type="ARBA" id="ARBA00022618"/>
    </source>
</evidence>
<keyword evidence="6" id="KW-0133">Cell shape</keyword>
<dbReference type="GO" id="GO:0008760">
    <property type="term" value="F:UDP-N-acetylglucosamine 1-carboxyvinyltransferase activity"/>
    <property type="evidence" value="ECO:0007669"/>
    <property type="project" value="UniProtKB-UniRule"/>
</dbReference>
<dbReference type="Proteomes" id="UP000178249">
    <property type="component" value="Unassembled WGS sequence"/>
</dbReference>
<keyword evidence="4" id="KW-0132">Cell division</keyword>
<evidence type="ECO:0000259" key="15">
    <source>
        <dbReference type="Pfam" id="PF00275"/>
    </source>
</evidence>
<dbReference type="PANTHER" id="PTHR43783">
    <property type="entry name" value="UDP-N-ACETYLGLUCOSAMINE 1-CARBOXYVINYLTRANSFERASE"/>
    <property type="match status" value="1"/>
</dbReference>
<comment type="similarity">
    <text evidence="10">Belongs to the EPSP synthase family. MurA subfamily.</text>
</comment>
<evidence type="ECO:0000313" key="17">
    <source>
        <dbReference type="Proteomes" id="UP000178249"/>
    </source>
</evidence>
<proteinExistence type="inferred from homology"/>
<organism evidence="16 17">
    <name type="scientific">Candidatus Kaiserbacteria bacterium RIFCSPHIGHO2_01_FULL_48_10</name>
    <dbReference type="NCBI Taxonomy" id="1798476"/>
    <lineage>
        <taxon>Bacteria</taxon>
        <taxon>Candidatus Kaiseribacteriota</taxon>
    </lineage>
</organism>
<evidence type="ECO:0000256" key="6">
    <source>
        <dbReference type="ARBA" id="ARBA00022960"/>
    </source>
</evidence>
<evidence type="ECO:0000256" key="3">
    <source>
        <dbReference type="ARBA" id="ARBA00022490"/>
    </source>
</evidence>
<name>A0A1F6C535_9BACT</name>
<protein>
    <recommendedName>
        <fullName evidence="12 14">UDP-N-acetylglucosamine 1-carboxyvinyltransferase</fullName>
        <ecNumber evidence="11 14">2.5.1.7</ecNumber>
    </recommendedName>
</protein>
<evidence type="ECO:0000256" key="8">
    <source>
        <dbReference type="ARBA" id="ARBA00023306"/>
    </source>
</evidence>
<dbReference type="SUPFAM" id="SSF55205">
    <property type="entry name" value="EPT/RTPC-like"/>
    <property type="match status" value="1"/>
</dbReference>
<dbReference type="GO" id="GO:0019277">
    <property type="term" value="P:UDP-N-acetylgalactosamine biosynthetic process"/>
    <property type="evidence" value="ECO:0007669"/>
    <property type="project" value="InterPro"/>
</dbReference>
<dbReference type="InterPro" id="IPR013792">
    <property type="entry name" value="RNA3'P_cycl/enolpyr_Trfase_a/b"/>
</dbReference>
<evidence type="ECO:0000256" key="5">
    <source>
        <dbReference type="ARBA" id="ARBA00022679"/>
    </source>
</evidence>
<dbReference type="NCBIfam" id="TIGR01072">
    <property type="entry name" value="murA"/>
    <property type="match status" value="1"/>
</dbReference>
<dbReference type="Pfam" id="PF00275">
    <property type="entry name" value="EPSP_synthase"/>
    <property type="match status" value="1"/>
</dbReference>
<keyword evidence="9" id="KW-0961">Cell wall biogenesis/degradation</keyword>
<evidence type="ECO:0000256" key="10">
    <source>
        <dbReference type="ARBA" id="ARBA00038367"/>
    </source>
</evidence>
<evidence type="ECO:0000256" key="12">
    <source>
        <dbReference type="ARBA" id="ARBA00039754"/>
    </source>
</evidence>
<dbReference type="NCBIfam" id="NF006873">
    <property type="entry name" value="PRK09369.1"/>
    <property type="match status" value="1"/>
</dbReference>
<dbReference type="GO" id="GO:0051301">
    <property type="term" value="P:cell division"/>
    <property type="evidence" value="ECO:0007669"/>
    <property type="project" value="UniProtKB-KW"/>
</dbReference>
<dbReference type="Gene3D" id="3.65.10.10">
    <property type="entry name" value="Enolpyruvate transferase domain"/>
    <property type="match status" value="2"/>
</dbReference>
<comment type="subcellular location">
    <subcellularLocation>
        <location evidence="1">Cytoplasm</location>
    </subcellularLocation>
</comment>
<dbReference type="GO" id="GO:0071555">
    <property type="term" value="P:cell wall organization"/>
    <property type="evidence" value="ECO:0007669"/>
    <property type="project" value="UniProtKB-KW"/>
</dbReference>
<keyword evidence="5 16" id="KW-0808">Transferase</keyword>
<keyword evidence="3" id="KW-0963">Cytoplasm</keyword>